<reference evidence="1 2" key="1">
    <citation type="submission" date="2014-04" db="EMBL/GenBank/DDBJ databases">
        <authorList>
            <consortium name="DOE Joint Genome Institute"/>
            <person name="Kuo A."/>
            <person name="Kohler A."/>
            <person name="Jargeat P."/>
            <person name="Nagy L.G."/>
            <person name="Floudas D."/>
            <person name="Copeland A."/>
            <person name="Barry K.W."/>
            <person name="Cichocki N."/>
            <person name="Veneault-Fourrey C."/>
            <person name="LaButti K."/>
            <person name="Lindquist E.A."/>
            <person name="Lipzen A."/>
            <person name="Lundell T."/>
            <person name="Morin E."/>
            <person name="Murat C."/>
            <person name="Sun H."/>
            <person name="Tunlid A."/>
            <person name="Henrissat B."/>
            <person name="Grigoriev I.V."/>
            <person name="Hibbett D.S."/>
            <person name="Martin F."/>
            <person name="Nordberg H.P."/>
            <person name="Cantor M.N."/>
            <person name="Hua S.X."/>
        </authorList>
    </citation>
    <scope>NUCLEOTIDE SEQUENCE [LARGE SCALE GENOMIC DNA]</scope>
    <source>
        <strain evidence="1 2">Ve08.2h10</strain>
    </source>
</reference>
<organism evidence="1 2">
    <name type="scientific">Paxillus rubicundulus Ve08.2h10</name>
    <dbReference type="NCBI Taxonomy" id="930991"/>
    <lineage>
        <taxon>Eukaryota</taxon>
        <taxon>Fungi</taxon>
        <taxon>Dikarya</taxon>
        <taxon>Basidiomycota</taxon>
        <taxon>Agaricomycotina</taxon>
        <taxon>Agaricomycetes</taxon>
        <taxon>Agaricomycetidae</taxon>
        <taxon>Boletales</taxon>
        <taxon>Paxilineae</taxon>
        <taxon>Paxillaceae</taxon>
        <taxon>Paxillus</taxon>
    </lineage>
</organism>
<feature type="non-terminal residue" evidence="1">
    <location>
        <position position="50"/>
    </location>
</feature>
<gene>
    <name evidence="1" type="ORF">PAXRUDRAFT_69537</name>
</gene>
<dbReference type="EMBL" id="KN827017">
    <property type="protein sequence ID" value="KIK77370.1"/>
    <property type="molecule type" value="Genomic_DNA"/>
</dbReference>
<evidence type="ECO:0000313" key="1">
    <source>
        <dbReference type="EMBL" id="KIK77370.1"/>
    </source>
</evidence>
<reference evidence="2" key="2">
    <citation type="submission" date="2015-01" db="EMBL/GenBank/DDBJ databases">
        <title>Evolutionary Origins and Diversification of the Mycorrhizal Mutualists.</title>
        <authorList>
            <consortium name="DOE Joint Genome Institute"/>
            <consortium name="Mycorrhizal Genomics Consortium"/>
            <person name="Kohler A."/>
            <person name="Kuo A."/>
            <person name="Nagy L.G."/>
            <person name="Floudas D."/>
            <person name="Copeland A."/>
            <person name="Barry K.W."/>
            <person name="Cichocki N."/>
            <person name="Veneault-Fourrey C."/>
            <person name="LaButti K."/>
            <person name="Lindquist E.A."/>
            <person name="Lipzen A."/>
            <person name="Lundell T."/>
            <person name="Morin E."/>
            <person name="Murat C."/>
            <person name="Riley R."/>
            <person name="Ohm R."/>
            <person name="Sun H."/>
            <person name="Tunlid A."/>
            <person name="Henrissat B."/>
            <person name="Grigoriev I.V."/>
            <person name="Hibbett D.S."/>
            <person name="Martin F."/>
        </authorList>
    </citation>
    <scope>NUCLEOTIDE SEQUENCE [LARGE SCALE GENOMIC DNA]</scope>
    <source>
        <strain evidence="2">Ve08.2h10</strain>
    </source>
</reference>
<name>A0A0D0DH92_9AGAM</name>
<dbReference type="OrthoDB" id="3265672at2759"/>
<dbReference type="HOGENOM" id="CLU_206881_0_0_1"/>
<sequence>LGKPSTLDPQHCQSFNHTVIKHHFKFLKKVIEEKEIPWENIYNMDEKGCQ</sequence>
<accession>A0A0D0DH92</accession>
<dbReference type="Proteomes" id="UP000054538">
    <property type="component" value="Unassembled WGS sequence"/>
</dbReference>
<feature type="non-terminal residue" evidence="1">
    <location>
        <position position="1"/>
    </location>
</feature>
<dbReference type="InParanoid" id="A0A0D0DH92"/>
<keyword evidence="2" id="KW-1185">Reference proteome</keyword>
<protein>
    <submittedName>
        <fullName evidence="1">Unplaced genomic scaffold scaffold_2195, whole genome shotgun sequence</fullName>
    </submittedName>
</protein>
<evidence type="ECO:0000313" key="2">
    <source>
        <dbReference type="Proteomes" id="UP000054538"/>
    </source>
</evidence>
<dbReference type="AlphaFoldDB" id="A0A0D0DH92"/>
<proteinExistence type="predicted"/>